<dbReference type="Proteomes" id="UP001199915">
    <property type="component" value="Unassembled WGS sequence"/>
</dbReference>
<dbReference type="AlphaFoldDB" id="A0AAE3JVR4"/>
<dbReference type="RefSeq" id="WP_238033630.1">
    <property type="nucleotide sequence ID" value="NZ_JAKNFS010000029.1"/>
</dbReference>
<comment type="caution">
    <text evidence="1">The sequence shown here is derived from an EMBL/GenBank/DDBJ whole genome shotgun (WGS) entry which is preliminary data.</text>
</comment>
<evidence type="ECO:0000313" key="1">
    <source>
        <dbReference type="EMBL" id="MCG4767013.1"/>
    </source>
</evidence>
<evidence type="ECO:0000313" key="2">
    <source>
        <dbReference type="Proteomes" id="UP001199915"/>
    </source>
</evidence>
<gene>
    <name evidence="1" type="ORF">L0N21_16090</name>
</gene>
<reference evidence="1" key="1">
    <citation type="submission" date="2022-01" db="EMBL/GenBank/DDBJ databases">
        <title>Collection of gut derived symbiotic bacterial strains cultured from healthy donors.</title>
        <authorList>
            <person name="Lin H."/>
            <person name="Kohout C."/>
            <person name="Waligurski E."/>
            <person name="Pamer E.G."/>
        </authorList>
    </citation>
    <scope>NUCLEOTIDE SEQUENCE</scope>
    <source>
        <strain evidence="1">DFI.5.49</strain>
    </source>
</reference>
<proteinExistence type="predicted"/>
<name>A0AAE3JVR4_9FIRM</name>
<accession>A0AAE3JVR4</accession>
<dbReference type="EMBL" id="JAKNFS010000029">
    <property type="protein sequence ID" value="MCG4767013.1"/>
    <property type="molecule type" value="Genomic_DNA"/>
</dbReference>
<protein>
    <submittedName>
        <fullName evidence="1">Uncharacterized protein</fullName>
    </submittedName>
</protein>
<sequence>MGIKYHQYGCGNDYGDDHYLTDNWNPDYDYGSQYVEVYFNINTPSYMHDKDPSAFGFASDEARDEWYAAASKVIASFDILEDSGYNVENSAEKRAYLYPHPQQISGVILKNDVRKVAEAIECMSLSSIRWVDLYDTVYVLSDEAYEKYLMFKDEALKKDLFDVCQTPRITRFYDAIEISRALAMKHRLKRLGINDGRNYGSGQTIDHIMRLMQKMSEDGLLVMTSPSGEETYVRSLNKTELKKWIRSHMMLIEQYRFLWSNRKG</sequence>
<organism evidence="1 2">
    <name type="scientific">Fusicatenibacter saccharivorans</name>
    <dbReference type="NCBI Taxonomy" id="1150298"/>
    <lineage>
        <taxon>Bacteria</taxon>
        <taxon>Bacillati</taxon>
        <taxon>Bacillota</taxon>
        <taxon>Clostridia</taxon>
        <taxon>Lachnospirales</taxon>
        <taxon>Lachnospiraceae</taxon>
        <taxon>Fusicatenibacter</taxon>
    </lineage>
</organism>